<evidence type="ECO:0000313" key="4">
    <source>
        <dbReference type="Proteomes" id="UP000275772"/>
    </source>
</evidence>
<keyword evidence="2" id="KW-0812">Transmembrane</keyword>
<evidence type="ECO:0000256" key="2">
    <source>
        <dbReference type="SAM" id="Phobius"/>
    </source>
</evidence>
<feature type="region of interest" description="Disordered" evidence="1">
    <location>
        <begin position="40"/>
        <end position="70"/>
    </location>
</feature>
<keyword evidence="2" id="KW-0472">Membrane</keyword>
<organism evidence="3 4">
    <name type="scientific">Blumeria hordei</name>
    <name type="common">Barley powdery mildew</name>
    <name type="synonym">Blumeria graminis f. sp. hordei</name>
    <dbReference type="NCBI Taxonomy" id="2867405"/>
    <lineage>
        <taxon>Eukaryota</taxon>
        <taxon>Fungi</taxon>
        <taxon>Dikarya</taxon>
        <taxon>Ascomycota</taxon>
        <taxon>Pezizomycotina</taxon>
        <taxon>Leotiomycetes</taxon>
        <taxon>Erysiphales</taxon>
        <taxon>Erysiphaceae</taxon>
        <taxon>Blumeria</taxon>
    </lineage>
</organism>
<accession>A0A383UQE9</accession>
<dbReference type="EMBL" id="UNSH01000036">
    <property type="protein sequence ID" value="SZF01580.1"/>
    <property type="molecule type" value="Genomic_DNA"/>
</dbReference>
<evidence type="ECO:0000256" key="1">
    <source>
        <dbReference type="SAM" id="MobiDB-lite"/>
    </source>
</evidence>
<dbReference type="AlphaFoldDB" id="A0A383UQE9"/>
<evidence type="ECO:0000313" key="3">
    <source>
        <dbReference type="EMBL" id="SZF01580.1"/>
    </source>
</evidence>
<proteinExistence type="predicted"/>
<name>A0A383UQE9_BLUHO</name>
<reference evidence="3 4" key="1">
    <citation type="submission" date="2017-11" db="EMBL/GenBank/DDBJ databases">
        <authorList>
            <person name="Kracher B."/>
        </authorList>
    </citation>
    <scope>NUCLEOTIDE SEQUENCE [LARGE SCALE GENOMIC DNA]</scope>
    <source>
        <strain evidence="3 4">RACE1</strain>
    </source>
</reference>
<sequence length="332" mass="37271">MFAVSRGNSRKLFDSFLLPKPMRCIPTRCLHNSPLLFSARKTSKSSKNGPKIPTKTTSPAGSPHPGSSRNSQILKNLPTSLASTYQTYESVLAKKPYSTLLYSAPSSIVYHVSSYTAATFCFSYGILSYWNNYLCTPPDIAIWIPYAFGGVSIAMILFGIRFLRNPFRIIRSITALPGLVNNKPILQIEVRLKKSFPIPFLPARVLIVKPSEISIPTPLVSRVGAQISQSELQRQKLEEHLRKKRELEYERSHIMSAGIRHMSRALSKGCFCIFRAMQRSFTQSNFLEIKIRGKIYKLDLEGGWGLDGGRAIERLVNLEPNSNSSLVSKLVR</sequence>
<protein>
    <submittedName>
        <fullName evidence="3">Uncharacterized protein</fullName>
    </submittedName>
</protein>
<feature type="transmembrane region" description="Helical" evidence="2">
    <location>
        <begin position="108"/>
        <end position="130"/>
    </location>
</feature>
<dbReference type="Proteomes" id="UP000275772">
    <property type="component" value="Unassembled WGS sequence"/>
</dbReference>
<dbReference type="VEuPathDB" id="FungiDB:BLGHR1_12348"/>
<feature type="compositionally biased region" description="Polar residues" evidence="1">
    <location>
        <begin position="54"/>
        <end position="70"/>
    </location>
</feature>
<keyword evidence="2" id="KW-1133">Transmembrane helix</keyword>
<gene>
    <name evidence="3" type="ORF">BLGHR1_12348</name>
</gene>
<feature type="transmembrane region" description="Helical" evidence="2">
    <location>
        <begin position="142"/>
        <end position="163"/>
    </location>
</feature>